<sequence>MSLKPLSDTERTAARNKATAARAERAEIKARLKDGRVSVAEVIDTAKNVESIGRLRVVELLEALPGIGKVRAAAIMESIGIAPTRRVRGLGVHQRKALIELLESQ</sequence>
<dbReference type="InterPro" id="IPR010979">
    <property type="entry name" value="Ribosomal_uS13-like_H2TH"/>
</dbReference>
<dbReference type="KEGG" id="acry:AC20117_19095"/>
<gene>
    <name evidence="3" type="ORF">SAMN04489742_4057</name>
</gene>
<feature type="domain" description="Integration host factor-like helix-two turn-helix" evidence="2">
    <location>
        <begin position="32"/>
        <end position="100"/>
    </location>
</feature>
<evidence type="ECO:0000259" key="2">
    <source>
        <dbReference type="Pfam" id="PF22525"/>
    </source>
</evidence>
<dbReference type="Gene3D" id="1.10.8.50">
    <property type="match status" value="1"/>
</dbReference>
<dbReference type="OrthoDB" id="3197442at2"/>
<dbReference type="Proteomes" id="UP000181917">
    <property type="component" value="Unassembled WGS sequence"/>
</dbReference>
<evidence type="ECO:0000313" key="3">
    <source>
        <dbReference type="EMBL" id="SDR12062.1"/>
    </source>
</evidence>
<dbReference type="Pfam" id="PF22525">
    <property type="entry name" value="H2TH_5"/>
    <property type="match status" value="1"/>
</dbReference>
<organism evidence="3 4">
    <name type="scientific">Crystallibacter crystallopoietes</name>
    <dbReference type="NCBI Taxonomy" id="37928"/>
    <lineage>
        <taxon>Bacteria</taxon>
        <taxon>Bacillati</taxon>
        <taxon>Actinomycetota</taxon>
        <taxon>Actinomycetes</taxon>
        <taxon>Micrococcales</taxon>
        <taxon>Micrococcaceae</taxon>
        <taxon>Crystallibacter</taxon>
    </lineage>
</organism>
<name>A0A1H1GFI3_9MICC</name>
<protein>
    <recommendedName>
        <fullName evidence="2">Integration host factor-like helix-two turn-helix domain-containing protein</fullName>
    </recommendedName>
</protein>
<dbReference type="NCBIfam" id="NF041260">
    <property type="entry name" value="actino_IHF"/>
    <property type="match status" value="1"/>
</dbReference>
<dbReference type="InterPro" id="IPR055201">
    <property type="entry name" value="IHF-like_H2TH"/>
</dbReference>
<accession>A0A1H1GFI3</accession>
<dbReference type="RefSeq" id="WP_074702268.1">
    <property type="nucleotide sequence ID" value="NZ_CP018863.1"/>
</dbReference>
<dbReference type="InterPro" id="IPR047806">
    <property type="entry name" value="IHF_actinobact"/>
</dbReference>
<feature type="region of interest" description="Disordered" evidence="1">
    <location>
        <begin position="1"/>
        <end position="21"/>
    </location>
</feature>
<dbReference type="STRING" id="37928.SAMN04489742_4057"/>
<dbReference type="SUPFAM" id="SSF46946">
    <property type="entry name" value="S13-like H2TH domain"/>
    <property type="match status" value="1"/>
</dbReference>
<reference evidence="3 4" key="1">
    <citation type="submission" date="2016-10" db="EMBL/GenBank/DDBJ databases">
        <authorList>
            <person name="de Groot N.N."/>
        </authorList>
    </citation>
    <scope>NUCLEOTIDE SEQUENCE [LARGE SCALE GENOMIC DNA]</scope>
    <source>
        <strain evidence="3 4">DSM 20117</strain>
    </source>
</reference>
<evidence type="ECO:0000313" key="4">
    <source>
        <dbReference type="Proteomes" id="UP000181917"/>
    </source>
</evidence>
<dbReference type="AlphaFoldDB" id="A0A1H1GFI3"/>
<evidence type="ECO:0000256" key="1">
    <source>
        <dbReference type="SAM" id="MobiDB-lite"/>
    </source>
</evidence>
<keyword evidence="4" id="KW-1185">Reference proteome</keyword>
<proteinExistence type="predicted"/>
<dbReference type="GO" id="GO:0003676">
    <property type="term" value="F:nucleic acid binding"/>
    <property type="evidence" value="ECO:0007669"/>
    <property type="project" value="InterPro"/>
</dbReference>
<dbReference type="EMBL" id="FNKH01000002">
    <property type="protein sequence ID" value="SDR12062.1"/>
    <property type="molecule type" value="Genomic_DNA"/>
</dbReference>